<evidence type="ECO:0000256" key="4">
    <source>
        <dbReference type="ARBA" id="ARBA00022842"/>
    </source>
</evidence>
<organism evidence="5 6">
    <name type="scientific">Papaver atlanticum</name>
    <dbReference type="NCBI Taxonomy" id="357466"/>
    <lineage>
        <taxon>Eukaryota</taxon>
        <taxon>Viridiplantae</taxon>
        <taxon>Streptophyta</taxon>
        <taxon>Embryophyta</taxon>
        <taxon>Tracheophyta</taxon>
        <taxon>Spermatophyta</taxon>
        <taxon>Magnoliopsida</taxon>
        <taxon>Ranunculales</taxon>
        <taxon>Papaveraceae</taxon>
        <taxon>Papaveroideae</taxon>
        <taxon>Papaver</taxon>
    </lineage>
</organism>
<dbReference type="AlphaFoldDB" id="A0AAD4SK90"/>
<comment type="caution">
    <text evidence="5">The sequence shown here is derived from an EMBL/GenBank/DDBJ whole genome shotgun (WGS) entry which is preliminary data.</text>
</comment>
<keyword evidence="2" id="KW-0479">Metal-binding</keyword>
<reference evidence="5" key="1">
    <citation type="submission" date="2022-04" db="EMBL/GenBank/DDBJ databases">
        <title>A functionally conserved STORR gene fusion in Papaver species that diverged 16.8 million years ago.</title>
        <authorList>
            <person name="Catania T."/>
        </authorList>
    </citation>
    <scope>NUCLEOTIDE SEQUENCE</scope>
    <source>
        <strain evidence="5">S-188037</strain>
    </source>
</reference>
<dbReference type="InterPro" id="IPR008380">
    <property type="entry name" value="HAD-SF_hydro_IG_5-nucl"/>
</dbReference>
<dbReference type="InterPro" id="IPR023214">
    <property type="entry name" value="HAD_sf"/>
</dbReference>
<evidence type="ECO:0000256" key="3">
    <source>
        <dbReference type="ARBA" id="ARBA00022801"/>
    </source>
</evidence>
<gene>
    <name evidence="5" type="ORF">MKW98_013986</name>
</gene>
<dbReference type="GO" id="GO:0046872">
    <property type="term" value="F:metal ion binding"/>
    <property type="evidence" value="ECO:0007669"/>
    <property type="project" value="UniProtKB-KW"/>
</dbReference>
<dbReference type="Gene3D" id="3.40.50.1000">
    <property type="entry name" value="HAD superfamily/HAD-like"/>
    <property type="match status" value="1"/>
</dbReference>
<evidence type="ECO:0000313" key="5">
    <source>
        <dbReference type="EMBL" id="KAI3909569.1"/>
    </source>
</evidence>
<comment type="similarity">
    <text evidence="1">Belongs to the 5'(3')-deoxyribonucleotidase family.</text>
</comment>
<proteinExistence type="inferred from homology"/>
<protein>
    <recommendedName>
        <fullName evidence="7">5'-nucleotidase</fullName>
    </recommendedName>
</protein>
<sequence length="261" mass="29933">MASSLRRILPLSSSFHEEISSYSSILTPQGFMIREFCQNIAATAEETVSNDNFTMIRHEFDSARRSFLKIPEALNLMPKMNLEGIYVNKNLGLDNIQVYGFDYDYTLAHYSANLQSLIYDLAKDHIVNELSRKEIEEMYGTRHIGQACGLHFVDATLQFDSSYIYEDVNRAIQHIHQSGLVHRGILSDPQRYLVKNASRMLRFLKMLKDKGKKLFLMTNSPYYFVDGGDAFYVGGSLLFEVLDNHQDKVPSDNISLQSSFR</sequence>
<keyword evidence="4" id="KW-0460">Magnesium</keyword>
<keyword evidence="6" id="KW-1185">Reference proteome</keyword>
<accession>A0AAD4SK90</accession>
<evidence type="ECO:0000313" key="6">
    <source>
        <dbReference type="Proteomes" id="UP001202328"/>
    </source>
</evidence>
<evidence type="ECO:0008006" key="7">
    <source>
        <dbReference type="Google" id="ProtNLM"/>
    </source>
</evidence>
<dbReference type="PANTHER" id="PTHR12103:SF12">
    <property type="entry name" value="FI20020P1"/>
    <property type="match status" value="1"/>
</dbReference>
<dbReference type="InterPro" id="IPR036412">
    <property type="entry name" value="HAD-like_sf"/>
</dbReference>
<evidence type="ECO:0000256" key="2">
    <source>
        <dbReference type="ARBA" id="ARBA00022723"/>
    </source>
</evidence>
<dbReference type="Pfam" id="PF05761">
    <property type="entry name" value="5_nucleotid"/>
    <property type="match status" value="2"/>
</dbReference>
<dbReference type="Proteomes" id="UP001202328">
    <property type="component" value="Unassembled WGS sequence"/>
</dbReference>
<dbReference type="SUPFAM" id="SSF56784">
    <property type="entry name" value="HAD-like"/>
    <property type="match status" value="1"/>
</dbReference>
<name>A0AAD4SK90_9MAGN</name>
<dbReference type="PANTHER" id="PTHR12103">
    <property type="entry name" value="5'-NUCLEOTIDASE DOMAIN-CONTAINING"/>
    <property type="match status" value="1"/>
</dbReference>
<dbReference type="GO" id="GO:0008253">
    <property type="term" value="F:5'-nucleotidase activity"/>
    <property type="evidence" value="ECO:0007669"/>
    <property type="project" value="TreeGrafter"/>
</dbReference>
<dbReference type="EMBL" id="JAJJMB010010315">
    <property type="protein sequence ID" value="KAI3909569.1"/>
    <property type="molecule type" value="Genomic_DNA"/>
</dbReference>
<keyword evidence="3" id="KW-0378">Hydrolase</keyword>
<evidence type="ECO:0000256" key="1">
    <source>
        <dbReference type="ARBA" id="ARBA00009589"/>
    </source>
</evidence>